<evidence type="ECO:0000313" key="3">
    <source>
        <dbReference type="Proteomes" id="UP000030653"/>
    </source>
</evidence>
<dbReference type="AlphaFoldDB" id="M5FP34"/>
<evidence type="ECO:0000256" key="1">
    <source>
        <dbReference type="SAM" id="MobiDB-lite"/>
    </source>
</evidence>
<proteinExistence type="predicted"/>
<reference evidence="2 3" key="1">
    <citation type="journal article" date="2012" name="Science">
        <title>The Paleozoic origin of enzymatic lignin decomposition reconstructed from 31 fungal genomes.</title>
        <authorList>
            <person name="Floudas D."/>
            <person name="Binder M."/>
            <person name="Riley R."/>
            <person name="Barry K."/>
            <person name="Blanchette R.A."/>
            <person name="Henrissat B."/>
            <person name="Martinez A.T."/>
            <person name="Otillar R."/>
            <person name="Spatafora J.W."/>
            <person name="Yadav J.S."/>
            <person name="Aerts A."/>
            <person name="Benoit I."/>
            <person name="Boyd A."/>
            <person name="Carlson A."/>
            <person name="Copeland A."/>
            <person name="Coutinho P.M."/>
            <person name="de Vries R.P."/>
            <person name="Ferreira P."/>
            <person name="Findley K."/>
            <person name="Foster B."/>
            <person name="Gaskell J."/>
            <person name="Glotzer D."/>
            <person name="Gorecki P."/>
            <person name="Heitman J."/>
            <person name="Hesse C."/>
            <person name="Hori C."/>
            <person name="Igarashi K."/>
            <person name="Jurgens J.A."/>
            <person name="Kallen N."/>
            <person name="Kersten P."/>
            <person name="Kohler A."/>
            <person name="Kuees U."/>
            <person name="Kumar T.K.A."/>
            <person name="Kuo A."/>
            <person name="LaButti K."/>
            <person name="Larrondo L.F."/>
            <person name="Lindquist E."/>
            <person name="Ling A."/>
            <person name="Lombard V."/>
            <person name="Lucas S."/>
            <person name="Lundell T."/>
            <person name="Martin R."/>
            <person name="McLaughlin D.J."/>
            <person name="Morgenstern I."/>
            <person name="Morin E."/>
            <person name="Murat C."/>
            <person name="Nagy L.G."/>
            <person name="Nolan M."/>
            <person name="Ohm R.A."/>
            <person name="Patyshakuliyeva A."/>
            <person name="Rokas A."/>
            <person name="Ruiz-Duenas F.J."/>
            <person name="Sabat G."/>
            <person name="Salamov A."/>
            <person name="Samejima M."/>
            <person name="Schmutz J."/>
            <person name="Slot J.C."/>
            <person name="St John F."/>
            <person name="Stenlid J."/>
            <person name="Sun H."/>
            <person name="Sun S."/>
            <person name="Syed K."/>
            <person name="Tsang A."/>
            <person name="Wiebenga A."/>
            <person name="Young D."/>
            <person name="Pisabarro A."/>
            <person name="Eastwood D.C."/>
            <person name="Martin F."/>
            <person name="Cullen D."/>
            <person name="Grigoriev I.V."/>
            <person name="Hibbett D.S."/>
        </authorList>
    </citation>
    <scope>NUCLEOTIDE SEQUENCE [LARGE SCALE GENOMIC DNA]</scope>
    <source>
        <strain evidence="2 3">DJM-731 SS1</strain>
    </source>
</reference>
<dbReference type="GeneID" id="63689235"/>
<accession>M5FP34</accession>
<dbReference type="HOGENOM" id="CLU_1981544_0_0_1"/>
<gene>
    <name evidence="2" type="ORF">DACRYDRAFT_25471</name>
</gene>
<dbReference type="Proteomes" id="UP000030653">
    <property type="component" value="Unassembled WGS sequence"/>
</dbReference>
<dbReference type="RefSeq" id="XP_040623671.1">
    <property type="nucleotide sequence ID" value="XM_040774173.1"/>
</dbReference>
<sequence length="126" mass="13540">MGITNKEKLCCLPSVHKPSPVTIHTTPVWPASNHPCKAHSMIPGPPSSGHQSHPSPRFHNNSNISPSVPAHIPPNNHRAARRTLSMRLHTTSRPPAGPQCTLHIHRAGSRIRSPVDGGRVALPPCA</sequence>
<protein>
    <submittedName>
        <fullName evidence="2">Uncharacterized protein</fullName>
    </submittedName>
</protein>
<evidence type="ECO:0000313" key="2">
    <source>
        <dbReference type="EMBL" id="EJT96773.1"/>
    </source>
</evidence>
<feature type="region of interest" description="Disordered" evidence="1">
    <location>
        <begin position="32"/>
        <end position="76"/>
    </location>
</feature>
<name>M5FP34_DACPD</name>
<keyword evidence="3" id="KW-1185">Reference proteome</keyword>
<dbReference type="EMBL" id="JH795880">
    <property type="protein sequence ID" value="EJT96773.1"/>
    <property type="molecule type" value="Genomic_DNA"/>
</dbReference>
<organism evidence="2 3">
    <name type="scientific">Dacryopinax primogenitus (strain DJM 731)</name>
    <name type="common">Brown rot fungus</name>
    <dbReference type="NCBI Taxonomy" id="1858805"/>
    <lineage>
        <taxon>Eukaryota</taxon>
        <taxon>Fungi</taxon>
        <taxon>Dikarya</taxon>
        <taxon>Basidiomycota</taxon>
        <taxon>Agaricomycotina</taxon>
        <taxon>Dacrymycetes</taxon>
        <taxon>Dacrymycetales</taxon>
        <taxon>Dacrymycetaceae</taxon>
        <taxon>Dacryopinax</taxon>
    </lineage>
</organism>